<evidence type="ECO:0000256" key="1">
    <source>
        <dbReference type="ARBA" id="ARBA00004613"/>
    </source>
</evidence>
<protein>
    <submittedName>
        <fullName evidence="6">PR-Vbeta1</fullName>
    </submittedName>
</protein>
<dbReference type="Pfam" id="PF15621">
    <property type="entry name" value="PROL5-SMR"/>
    <property type="match status" value="1"/>
</dbReference>
<evidence type="ECO:0000256" key="5">
    <source>
        <dbReference type="SAM" id="SignalP"/>
    </source>
</evidence>
<reference evidence="7" key="1">
    <citation type="submission" date="2005-09" db="EMBL/GenBank/DDBJ databases">
        <authorList>
            <person name="Mural R.J."/>
            <person name="Li P.W."/>
            <person name="Adams M.D."/>
            <person name="Amanatides P.G."/>
            <person name="Baden-Tillson H."/>
            <person name="Barnstead M."/>
            <person name="Chin S.H."/>
            <person name="Dew I."/>
            <person name="Evans C.A."/>
            <person name="Ferriera S."/>
            <person name="Flanigan M."/>
            <person name="Fosler C."/>
            <person name="Glodek A."/>
            <person name="Gu Z."/>
            <person name="Holt R.A."/>
            <person name="Jennings D."/>
            <person name="Kraft C.L."/>
            <person name="Lu F."/>
            <person name="Nguyen T."/>
            <person name="Nusskern D.R."/>
            <person name="Pfannkoch C.M."/>
            <person name="Sitter C."/>
            <person name="Sutton G.G."/>
            <person name="Venter J.C."/>
            <person name="Wang Z."/>
            <person name="Woodage T."/>
            <person name="Zheng X.H."/>
            <person name="Zhong F."/>
        </authorList>
    </citation>
    <scope>NUCLEOTIDE SEQUENCE [LARGE SCALE GENOMIC DNA]</scope>
    <source>
        <strain>BN</strain>
        <strain evidence="7">Sprague-Dawley</strain>
    </source>
</reference>
<comment type="subcellular location">
    <subcellularLocation>
        <location evidence="1">Secreted</location>
    </subcellularLocation>
</comment>
<evidence type="ECO:0000313" key="7">
    <source>
        <dbReference type="Proteomes" id="UP000234681"/>
    </source>
</evidence>
<feature type="compositionally biased region" description="Pro residues" evidence="4">
    <location>
        <begin position="24"/>
        <end position="41"/>
    </location>
</feature>
<feature type="chain" id="PRO_5039939768" evidence="5">
    <location>
        <begin position="17"/>
        <end position="77"/>
    </location>
</feature>
<dbReference type="AlphaFoldDB" id="A6KU10"/>
<keyword evidence="3 5" id="KW-0732">Signal</keyword>
<evidence type="ECO:0000313" key="6">
    <source>
        <dbReference type="EMBL" id="EDL83138.1"/>
    </source>
</evidence>
<gene>
    <name evidence="6" type="primary">VCS-beta1</name>
    <name evidence="6" type="ORF">rCG_54725</name>
</gene>
<proteinExistence type="predicted"/>
<feature type="signal peptide" evidence="5">
    <location>
        <begin position="1"/>
        <end position="16"/>
    </location>
</feature>
<dbReference type="Proteomes" id="UP000234681">
    <property type="component" value="Chromosome 14"/>
</dbReference>
<accession>A6KU10</accession>
<evidence type="ECO:0000256" key="3">
    <source>
        <dbReference type="ARBA" id="ARBA00022729"/>
    </source>
</evidence>
<keyword evidence="2" id="KW-0964">Secreted</keyword>
<feature type="region of interest" description="Disordered" evidence="4">
    <location>
        <begin position="24"/>
        <end position="60"/>
    </location>
</feature>
<name>A6KU10_RAT</name>
<organism evidence="6 7">
    <name type="scientific">Rattus norvegicus</name>
    <name type="common">Rat</name>
    <dbReference type="NCBI Taxonomy" id="10116"/>
    <lineage>
        <taxon>Eukaryota</taxon>
        <taxon>Metazoa</taxon>
        <taxon>Chordata</taxon>
        <taxon>Craniata</taxon>
        <taxon>Vertebrata</taxon>
        <taxon>Euteleostomi</taxon>
        <taxon>Mammalia</taxon>
        <taxon>Eutheria</taxon>
        <taxon>Euarchontoglires</taxon>
        <taxon>Glires</taxon>
        <taxon>Rodentia</taxon>
        <taxon>Myomorpha</taxon>
        <taxon>Muroidea</taxon>
        <taxon>Muridae</taxon>
        <taxon>Murinae</taxon>
        <taxon>Rattus</taxon>
    </lineage>
</organism>
<sequence length="77" mass="8559">MKPLYLVFGLWVLIGCFLPPPPPPPPPPPFGPGIGQPPPPYKASSKQSSFSTSSHSTSKYNTSCQYLCNYWYCPKFH</sequence>
<dbReference type="GO" id="GO:0005576">
    <property type="term" value="C:extracellular region"/>
    <property type="evidence" value="ECO:0007669"/>
    <property type="project" value="UniProtKB-SubCell"/>
</dbReference>
<dbReference type="PROSITE" id="PS51257">
    <property type="entry name" value="PROKAR_LIPOPROTEIN"/>
    <property type="match status" value="1"/>
</dbReference>
<evidence type="ECO:0000256" key="4">
    <source>
        <dbReference type="SAM" id="MobiDB-lite"/>
    </source>
</evidence>
<dbReference type="EMBL" id="CH474125">
    <property type="protein sequence ID" value="EDL83138.1"/>
    <property type="molecule type" value="Genomic_DNA"/>
</dbReference>
<feature type="compositionally biased region" description="Low complexity" evidence="4">
    <location>
        <begin position="42"/>
        <end position="60"/>
    </location>
</feature>
<evidence type="ECO:0000256" key="2">
    <source>
        <dbReference type="ARBA" id="ARBA00022525"/>
    </source>
</evidence>
<dbReference type="InterPro" id="IPR026288">
    <property type="entry name" value="SMR-like"/>
</dbReference>